<feature type="domain" description="Thioredoxin" evidence="2">
    <location>
        <begin position="41"/>
        <end position="176"/>
    </location>
</feature>
<dbReference type="GO" id="GO:0016209">
    <property type="term" value="F:antioxidant activity"/>
    <property type="evidence" value="ECO:0007669"/>
    <property type="project" value="InterPro"/>
</dbReference>
<dbReference type="GO" id="GO:0016491">
    <property type="term" value="F:oxidoreductase activity"/>
    <property type="evidence" value="ECO:0007669"/>
    <property type="project" value="InterPro"/>
</dbReference>
<dbReference type="Proteomes" id="UP000199006">
    <property type="component" value="Unassembled WGS sequence"/>
</dbReference>
<name>A0A1I4GY83_9FIRM</name>
<dbReference type="AlphaFoldDB" id="A0A1I4GY83"/>
<proteinExistence type="predicted"/>
<evidence type="ECO:0000313" key="4">
    <source>
        <dbReference type="Proteomes" id="UP000199006"/>
    </source>
</evidence>
<sequence length="176" mass="20119">MKKKISVTIIIFLILVVGSYFYLQTDKKEKIVKEETPEIGIEVGQQAPDFELFNLSNQPVKLSDYRGKKVLLNFWASWCPPCRQEMPDLQKLFKNNQTEINIVAVNIGEDKATVFDYALSNKLSFPILLDSNRSISQQYLVRGIPSSYFLDENGIIINQTVGAMSYQKMTELAQLE</sequence>
<keyword evidence="4" id="KW-1185">Reference proteome</keyword>
<dbReference type="InterPro" id="IPR000866">
    <property type="entry name" value="AhpC/TSA"/>
</dbReference>
<dbReference type="InterPro" id="IPR050553">
    <property type="entry name" value="Thioredoxin_ResA/DsbE_sf"/>
</dbReference>
<dbReference type="PANTHER" id="PTHR42852">
    <property type="entry name" value="THIOL:DISULFIDE INTERCHANGE PROTEIN DSBE"/>
    <property type="match status" value="1"/>
</dbReference>
<feature type="transmembrane region" description="Helical" evidence="1">
    <location>
        <begin position="6"/>
        <end position="23"/>
    </location>
</feature>
<dbReference type="PANTHER" id="PTHR42852:SF1">
    <property type="entry name" value="THIOREDOXIN-LIKE PROTEIN YNEN"/>
    <property type="match status" value="1"/>
</dbReference>
<gene>
    <name evidence="3" type="ORF">SAMN02983006_00912</name>
</gene>
<dbReference type="STRING" id="29563.SAMN02983006_00912"/>
<evidence type="ECO:0000259" key="2">
    <source>
        <dbReference type="PROSITE" id="PS51352"/>
    </source>
</evidence>
<evidence type="ECO:0000256" key="1">
    <source>
        <dbReference type="SAM" id="Phobius"/>
    </source>
</evidence>
<accession>A0A1I4GY83</accession>
<protein>
    <submittedName>
        <fullName evidence="3">Peroxiredoxin</fullName>
    </submittedName>
</protein>
<dbReference type="EMBL" id="FOTI01000008">
    <property type="protein sequence ID" value="SFL34403.1"/>
    <property type="molecule type" value="Genomic_DNA"/>
</dbReference>
<dbReference type="InterPro" id="IPR017937">
    <property type="entry name" value="Thioredoxin_CS"/>
</dbReference>
<reference evidence="3 4" key="1">
    <citation type="submission" date="2016-10" db="EMBL/GenBank/DDBJ databases">
        <authorList>
            <person name="de Groot N.N."/>
        </authorList>
    </citation>
    <scope>NUCLEOTIDE SEQUENCE [LARGE SCALE GENOMIC DNA]</scope>
    <source>
        <strain evidence="3 4">ATCC 51327</strain>
    </source>
</reference>
<dbReference type="PROSITE" id="PS00194">
    <property type="entry name" value="THIOREDOXIN_1"/>
    <property type="match status" value="1"/>
</dbReference>
<organism evidence="3 4">
    <name type="scientific">Halanaerobium salsuginis</name>
    <dbReference type="NCBI Taxonomy" id="29563"/>
    <lineage>
        <taxon>Bacteria</taxon>
        <taxon>Bacillati</taxon>
        <taxon>Bacillota</taxon>
        <taxon>Clostridia</taxon>
        <taxon>Halanaerobiales</taxon>
        <taxon>Halanaerobiaceae</taxon>
        <taxon>Halanaerobium</taxon>
    </lineage>
</organism>
<dbReference type="OrthoDB" id="9809733at2"/>
<keyword evidence="1" id="KW-0812">Transmembrane</keyword>
<evidence type="ECO:0000313" key="3">
    <source>
        <dbReference type="EMBL" id="SFL34403.1"/>
    </source>
</evidence>
<keyword evidence="1" id="KW-0472">Membrane</keyword>
<dbReference type="InterPro" id="IPR013766">
    <property type="entry name" value="Thioredoxin_domain"/>
</dbReference>
<dbReference type="SUPFAM" id="SSF52833">
    <property type="entry name" value="Thioredoxin-like"/>
    <property type="match status" value="1"/>
</dbReference>
<dbReference type="RefSeq" id="WP_089860370.1">
    <property type="nucleotide sequence ID" value="NZ_FOTI01000008.1"/>
</dbReference>
<keyword evidence="1" id="KW-1133">Transmembrane helix</keyword>
<dbReference type="Gene3D" id="3.40.30.10">
    <property type="entry name" value="Glutaredoxin"/>
    <property type="match status" value="1"/>
</dbReference>
<dbReference type="CDD" id="cd02966">
    <property type="entry name" value="TlpA_like_family"/>
    <property type="match status" value="1"/>
</dbReference>
<dbReference type="PROSITE" id="PS51352">
    <property type="entry name" value="THIOREDOXIN_2"/>
    <property type="match status" value="1"/>
</dbReference>
<dbReference type="Pfam" id="PF00578">
    <property type="entry name" value="AhpC-TSA"/>
    <property type="match status" value="1"/>
</dbReference>
<dbReference type="InterPro" id="IPR036249">
    <property type="entry name" value="Thioredoxin-like_sf"/>
</dbReference>